<organism evidence="3 4">
    <name type="scientific">Clathrospora elynae</name>
    <dbReference type="NCBI Taxonomy" id="706981"/>
    <lineage>
        <taxon>Eukaryota</taxon>
        <taxon>Fungi</taxon>
        <taxon>Dikarya</taxon>
        <taxon>Ascomycota</taxon>
        <taxon>Pezizomycotina</taxon>
        <taxon>Dothideomycetes</taxon>
        <taxon>Pleosporomycetidae</taxon>
        <taxon>Pleosporales</taxon>
        <taxon>Diademaceae</taxon>
        <taxon>Clathrospora</taxon>
    </lineage>
</organism>
<dbReference type="OrthoDB" id="9973183at2759"/>
<feature type="domain" description="UBC core" evidence="2">
    <location>
        <begin position="64"/>
        <end position="226"/>
    </location>
</feature>
<dbReference type="PROSITE" id="PS50127">
    <property type="entry name" value="UBC_2"/>
    <property type="match status" value="1"/>
</dbReference>
<proteinExistence type="predicted"/>
<dbReference type="PANTHER" id="PTHR24068">
    <property type="entry name" value="UBIQUITIN-CONJUGATING ENZYME E2"/>
    <property type="match status" value="1"/>
</dbReference>
<evidence type="ECO:0000313" key="3">
    <source>
        <dbReference type="EMBL" id="KAF1947124.1"/>
    </source>
</evidence>
<evidence type="ECO:0000256" key="1">
    <source>
        <dbReference type="SAM" id="MobiDB-lite"/>
    </source>
</evidence>
<dbReference type="Proteomes" id="UP000800038">
    <property type="component" value="Unassembled WGS sequence"/>
</dbReference>
<dbReference type="Gene3D" id="3.10.110.10">
    <property type="entry name" value="Ubiquitin Conjugating Enzyme"/>
    <property type="match status" value="1"/>
</dbReference>
<dbReference type="SUPFAM" id="SSF54495">
    <property type="entry name" value="UBC-like"/>
    <property type="match status" value="1"/>
</dbReference>
<dbReference type="Pfam" id="PF00179">
    <property type="entry name" value="UQ_con"/>
    <property type="match status" value="1"/>
</dbReference>
<dbReference type="EMBL" id="ML976000">
    <property type="protein sequence ID" value="KAF1947124.1"/>
    <property type="molecule type" value="Genomic_DNA"/>
</dbReference>
<dbReference type="InterPro" id="IPR000608">
    <property type="entry name" value="UBC"/>
</dbReference>
<evidence type="ECO:0000313" key="4">
    <source>
        <dbReference type="Proteomes" id="UP000800038"/>
    </source>
</evidence>
<dbReference type="SMART" id="SM00212">
    <property type="entry name" value="UBCc"/>
    <property type="match status" value="1"/>
</dbReference>
<feature type="region of interest" description="Disordered" evidence="1">
    <location>
        <begin position="220"/>
        <end position="259"/>
    </location>
</feature>
<gene>
    <name evidence="3" type="ORF">EJ02DRAFT_462061</name>
</gene>
<evidence type="ECO:0000259" key="2">
    <source>
        <dbReference type="PROSITE" id="PS50127"/>
    </source>
</evidence>
<dbReference type="AlphaFoldDB" id="A0A6A5T4W1"/>
<feature type="compositionally biased region" description="Low complexity" evidence="1">
    <location>
        <begin position="235"/>
        <end position="244"/>
    </location>
</feature>
<accession>A0A6A5T4W1</accession>
<protein>
    <recommendedName>
        <fullName evidence="2">UBC core domain-containing protein</fullName>
    </recommendedName>
</protein>
<dbReference type="InterPro" id="IPR016135">
    <property type="entry name" value="UBQ-conjugating_enzyme/RWD"/>
</dbReference>
<reference evidence="3" key="1">
    <citation type="journal article" date="2020" name="Stud. Mycol.">
        <title>101 Dothideomycetes genomes: a test case for predicting lifestyles and emergence of pathogens.</title>
        <authorList>
            <person name="Haridas S."/>
            <person name="Albert R."/>
            <person name="Binder M."/>
            <person name="Bloem J."/>
            <person name="Labutti K."/>
            <person name="Salamov A."/>
            <person name="Andreopoulos B."/>
            <person name="Baker S."/>
            <person name="Barry K."/>
            <person name="Bills G."/>
            <person name="Bluhm B."/>
            <person name="Cannon C."/>
            <person name="Castanera R."/>
            <person name="Culley D."/>
            <person name="Daum C."/>
            <person name="Ezra D."/>
            <person name="Gonzalez J."/>
            <person name="Henrissat B."/>
            <person name="Kuo A."/>
            <person name="Liang C."/>
            <person name="Lipzen A."/>
            <person name="Lutzoni F."/>
            <person name="Magnuson J."/>
            <person name="Mondo S."/>
            <person name="Nolan M."/>
            <person name="Ohm R."/>
            <person name="Pangilinan J."/>
            <person name="Park H.-J."/>
            <person name="Ramirez L."/>
            <person name="Alfaro M."/>
            <person name="Sun H."/>
            <person name="Tritt A."/>
            <person name="Yoshinaga Y."/>
            <person name="Zwiers L.-H."/>
            <person name="Turgeon B."/>
            <person name="Goodwin S."/>
            <person name="Spatafora J."/>
            <person name="Crous P."/>
            <person name="Grigoriev I."/>
        </authorList>
    </citation>
    <scope>NUCLEOTIDE SEQUENCE</scope>
    <source>
        <strain evidence="3">CBS 161.51</strain>
    </source>
</reference>
<name>A0A6A5T4W1_9PLEO</name>
<keyword evidence="4" id="KW-1185">Reference proteome</keyword>
<sequence>MLHQDWSPACTIKKIFIGFPEETSVVAEIVGPYQNEPGICEETAKNYRTPRLKFGFGFGSTNCARTFQLVYFRREGGSSGVLTSANCHYYESNSVSANIELLPLVPTSSTSSKRKSCTHITPSVSATFKRDGLPQYPFKPPKVTFATKIYHPNFDSNTGYIDLNILVDRWSEILTVSTIFRSIFIFLANPDPDSRYAACPEIAQEYRTDREQYEYTARQRTEKYAGGPEQDIAGSSSLDSTSTSGEGKTRDNQRTFVNNETRRLGGFNTTLLQRGKDRCTAIWNGMDRGIGINSALRQFEDIDRAHRRSGIDAALNQSEDI</sequence>